<keyword evidence="1" id="KW-0472">Membrane</keyword>
<feature type="transmembrane region" description="Helical" evidence="1">
    <location>
        <begin position="487"/>
        <end position="506"/>
    </location>
</feature>
<organism evidence="2 3">
    <name type="scientific">Cuscuta epithymum</name>
    <dbReference type="NCBI Taxonomy" id="186058"/>
    <lineage>
        <taxon>Eukaryota</taxon>
        <taxon>Viridiplantae</taxon>
        <taxon>Streptophyta</taxon>
        <taxon>Embryophyta</taxon>
        <taxon>Tracheophyta</taxon>
        <taxon>Spermatophyta</taxon>
        <taxon>Magnoliopsida</taxon>
        <taxon>eudicotyledons</taxon>
        <taxon>Gunneridae</taxon>
        <taxon>Pentapetalae</taxon>
        <taxon>asterids</taxon>
        <taxon>lamiids</taxon>
        <taxon>Solanales</taxon>
        <taxon>Convolvulaceae</taxon>
        <taxon>Cuscuteae</taxon>
        <taxon>Cuscuta</taxon>
        <taxon>Cuscuta subgen. Cuscuta</taxon>
    </lineage>
</organism>
<accession>A0AAV0CXC4</accession>
<evidence type="ECO:0000256" key="1">
    <source>
        <dbReference type="SAM" id="Phobius"/>
    </source>
</evidence>
<dbReference type="Proteomes" id="UP001152523">
    <property type="component" value="Unassembled WGS sequence"/>
</dbReference>
<dbReference type="AlphaFoldDB" id="A0AAV0CXC4"/>
<proteinExistence type="predicted"/>
<reference evidence="2" key="1">
    <citation type="submission" date="2022-07" db="EMBL/GenBank/DDBJ databases">
        <authorList>
            <person name="Macas J."/>
            <person name="Novak P."/>
            <person name="Neumann P."/>
        </authorList>
    </citation>
    <scope>NUCLEOTIDE SEQUENCE</scope>
</reference>
<dbReference type="PANTHER" id="PTHR31549:SF289">
    <property type="match status" value="1"/>
</dbReference>
<name>A0AAV0CXC4_9ASTE</name>
<sequence>MAACISAFSPSIDEGRWVSQGSRALASELILEMEDFSPTIIFQVPKSLSETNPEAYTPLLLGMGPYHHLRPDLHAADRQKLVTLNKFLAKNPTKDFSKHFLQKMRDLGPLVRASYDRYLDLECSTLDYILAVDSFYLLGFLGLYGPETHTADFEPGRQELAMDILKLENQIPAFAVKEMGKELGLFSAEEEGIGEKMLYSQLFYYICKAHSPLKLVEVLRYCRHESSHLLAHMYYLVVNNTFHPIPRFRSRIREVGTEALTTLGELGLGGEASIWIKPILLALSLVQVVENSMLADEITKIKLSKPPKKSHQIPSVSELSKTYNIGFELLERKGIRDIRFDLEDIRPVYLPEITLKCDSEVVLRNLVAYESSIATQDSAFELAGYIDLMSSILQTSDDVEMLRESGIIKGRLDDGEVVEIFNGIGKSVGNLKPKEECASRKVVKQVKEMVEEWEKRNVWKRLWKCVEKKVKNGVELTRKPVGIGLKGLLYLFMAMLLVLQIMQAYCQVYGCNKGGSEAKAMSFTM</sequence>
<protein>
    <submittedName>
        <fullName evidence="2">Uncharacterized protein</fullName>
    </submittedName>
</protein>
<evidence type="ECO:0000313" key="2">
    <source>
        <dbReference type="EMBL" id="CAH9084954.1"/>
    </source>
</evidence>
<dbReference type="Pfam" id="PF03140">
    <property type="entry name" value="DUF247"/>
    <property type="match status" value="1"/>
</dbReference>
<dbReference type="EMBL" id="CAMAPF010000049">
    <property type="protein sequence ID" value="CAH9084954.1"/>
    <property type="molecule type" value="Genomic_DNA"/>
</dbReference>
<evidence type="ECO:0000313" key="3">
    <source>
        <dbReference type="Proteomes" id="UP001152523"/>
    </source>
</evidence>
<dbReference type="InterPro" id="IPR004158">
    <property type="entry name" value="DUF247_pln"/>
</dbReference>
<keyword evidence="3" id="KW-1185">Reference proteome</keyword>
<gene>
    <name evidence="2" type="ORF">CEPIT_LOCUS9116</name>
</gene>
<dbReference type="PANTHER" id="PTHR31549">
    <property type="entry name" value="PROTEIN, PUTATIVE (DUF247)-RELATED-RELATED"/>
    <property type="match status" value="1"/>
</dbReference>
<keyword evidence="1" id="KW-0812">Transmembrane</keyword>
<comment type="caution">
    <text evidence="2">The sequence shown here is derived from an EMBL/GenBank/DDBJ whole genome shotgun (WGS) entry which is preliminary data.</text>
</comment>
<keyword evidence="1" id="KW-1133">Transmembrane helix</keyword>